<dbReference type="NCBIfam" id="NF007980">
    <property type="entry name" value="PRK10707.1"/>
    <property type="match status" value="1"/>
</dbReference>
<comment type="cofactor">
    <cofactor evidence="2">
        <name>Mg(2+)</name>
        <dbReference type="ChEBI" id="CHEBI:18420"/>
    </cofactor>
</comment>
<dbReference type="GO" id="GO:0046872">
    <property type="term" value="F:metal ion binding"/>
    <property type="evidence" value="ECO:0007669"/>
    <property type="project" value="UniProtKB-KW"/>
</dbReference>
<name>A0A501PH89_9PROT</name>
<gene>
    <name evidence="8" type="ORF">FIV46_11690</name>
</gene>
<keyword evidence="3" id="KW-0479">Metal-binding</keyword>
<dbReference type="Proteomes" id="UP000319148">
    <property type="component" value="Unassembled WGS sequence"/>
</dbReference>
<evidence type="ECO:0000256" key="4">
    <source>
        <dbReference type="ARBA" id="ARBA00022801"/>
    </source>
</evidence>
<dbReference type="RefSeq" id="WP_139941110.1">
    <property type="nucleotide sequence ID" value="NZ_JBHSYP010000006.1"/>
</dbReference>
<dbReference type="Gene3D" id="3.90.79.10">
    <property type="entry name" value="Nucleoside Triphosphate Pyrophosphohydrolase"/>
    <property type="match status" value="1"/>
</dbReference>
<dbReference type="SUPFAM" id="SSF55811">
    <property type="entry name" value="Nudix"/>
    <property type="match status" value="1"/>
</dbReference>
<evidence type="ECO:0000256" key="5">
    <source>
        <dbReference type="ARBA" id="ARBA00022842"/>
    </source>
</evidence>
<dbReference type="PANTHER" id="PTHR12992">
    <property type="entry name" value="NUDIX HYDROLASE"/>
    <property type="match status" value="1"/>
</dbReference>
<keyword evidence="6" id="KW-0464">Manganese</keyword>
<dbReference type="PROSITE" id="PS51462">
    <property type="entry name" value="NUDIX"/>
    <property type="match status" value="1"/>
</dbReference>
<accession>A0A501PH89</accession>
<dbReference type="InterPro" id="IPR045121">
    <property type="entry name" value="CoAse"/>
</dbReference>
<organism evidence="8 9">
    <name type="scientific">Emcibacter nanhaiensis</name>
    <dbReference type="NCBI Taxonomy" id="1505037"/>
    <lineage>
        <taxon>Bacteria</taxon>
        <taxon>Pseudomonadati</taxon>
        <taxon>Pseudomonadota</taxon>
        <taxon>Alphaproteobacteria</taxon>
        <taxon>Emcibacterales</taxon>
        <taxon>Emcibacteraceae</taxon>
        <taxon>Emcibacter</taxon>
    </lineage>
</organism>
<keyword evidence="9" id="KW-1185">Reference proteome</keyword>
<evidence type="ECO:0000256" key="1">
    <source>
        <dbReference type="ARBA" id="ARBA00001936"/>
    </source>
</evidence>
<evidence type="ECO:0000256" key="6">
    <source>
        <dbReference type="ARBA" id="ARBA00023211"/>
    </source>
</evidence>
<sequence>MKQKIRKIVELHDPECWRAQRPAEKRAWNRPALADQAIYRPDGVIPRSELPLKPAAVLVPLVDRPEGLTVLLTKRSPKLTHHAGQVAFPGGRCDEEDENAIDTALREAQEEIGLLPEKVDIVGALEDYETVTGYTVSPVVGFVDPDFELVPDPSEVDEVFEVPLEFILDENNQTLESRDWQGKKRHYYVCPHPEHYIWGATAAMLVRFSRLLREMS</sequence>
<feature type="domain" description="Nudix hydrolase" evidence="7">
    <location>
        <begin position="52"/>
        <end position="188"/>
    </location>
</feature>
<comment type="cofactor">
    <cofactor evidence="1">
        <name>Mn(2+)</name>
        <dbReference type="ChEBI" id="CHEBI:29035"/>
    </cofactor>
</comment>
<evidence type="ECO:0000256" key="3">
    <source>
        <dbReference type="ARBA" id="ARBA00022723"/>
    </source>
</evidence>
<dbReference type="GO" id="GO:0010945">
    <property type="term" value="F:coenzyme A diphosphatase activity"/>
    <property type="evidence" value="ECO:0007669"/>
    <property type="project" value="InterPro"/>
</dbReference>
<evidence type="ECO:0000259" key="7">
    <source>
        <dbReference type="PROSITE" id="PS51462"/>
    </source>
</evidence>
<dbReference type="AlphaFoldDB" id="A0A501PH89"/>
<evidence type="ECO:0000256" key="2">
    <source>
        <dbReference type="ARBA" id="ARBA00001946"/>
    </source>
</evidence>
<evidence type="ECO:0000313" key="9">
    <source>
        <dbReference type="Proteomes" id="UP000319148"/>
    </source>
</evidence>
<reference evidence="9" key="1">
    <citation type="submission" date="2019-06" db="EMBL/GenBank/DDBJ databases">
        <title>The complete genome of Emcibacter congregatus ZYLT.</title>
        <authorList>
            <person name="Zhao Z."/>
        </authorList>
    </citation>
    <scope>NUCLEOTIDE SEQUENCE [LARGE SCALE GENOMIC DNA]</scope>
    <source>
        <strain evidence="9">MCCC 1A06723</strain>
    </source>
</reference>
<dbReference type="Pfam" id="PF00293">
    <property type="entry name" value="NUDIX"/>
    <property type="match status" value="1"/>
</dbReference>
<keyword evidence="4" id="KW-0378">Hydrolase</keyword>
<dbReference type="InterPro" id="IPR000086">
    <property type="entry name" value="NUDIX_hydrolase_dom"/>
</dbReference>
<keyword evidence="5" id="KW-0460">Magnesium</keyword>
<dbReference type="EMBL" id="VFIY01000014">
    <property type="protein sequence ID" value="TPD59447.1"/>
    <property type="molecule type" value="Genomic_DNA"/>
</dbReference>
<dbReference type="OrthoDB" id="9802805at2"/>
<dbReference type="PANTHER" id="PTHR12992:SF11">
    <property type="entry name" value="MITOCHONDRIAL COENZYME A DIPHOSPHATASE NUDT8"/>
    <property type="match status" value="1"/>
</dbReference>
<dbReference type="InterPro" id="IPR015797">
    <property type="entry name" value="NUDIX_hydrolase-like_dom_sf"/>
</dbReference>
<proteinExistence type="predicted"/>
<comment type="caution">
    <text evidence="8">The sequence shown here is derived from an EMBL/GenBank/DDBJ whole genome shotgun (WGS) entry which is preliminary data.</text>
</comment>
<evidence type="ECO:0000313" key="8">
    <source>
        <dbReference type="EMBL" id="TPD59447.1"/>
    </source>
</evidence>
<protein>
    <submittedName>
        <fullName evidence="8">CoA pyrophosphatase</fullName>
    </submittedName>
</protein>
<dbReference type="CDD" id="cd03426">
    <property type="entry name" value="NUDIX_CoAse_Nudt7"/>
    <property type="match status" value="1"/>
</dbReference>